<comment type="caution">
    <text evidence="15">The sequence shown here is derived from an EMBL/GenBank/DDBJ whole genome shotgun (WGS) entry which is preliminary data.</text>
</comment>
<keyword evidence="5 10" id="KW-0812">Transmembrane</keyword>
<evidence type="ECO:0000256" key="4">
    <source>
        <dbReference type="ARBA" id="ARBA00022452"/>
    </source>
</evidence>
<dbReference type="EMBL" id="AUXZ01000117">
    <property type="protein sequence ID" value="KZN46480.1"/>
    <property type="molecule type" value="Genomic_DNA"/>
</dbReference>
<dbReference type="Proteomes" id="UP000076503">
    <property type="component" value="Unassembled WGS sequence"/>
</dbReference>
<feature type="signal peptide" evidence="12">
    <location>
        <begin position="1"/>
        <end position="25"/>
    </location>
</feature>
<organism evidence="15 16">
    <name type="scientific">Pseudoalteromonas luteoviolacea H33</name>
    <dbReference type="NCBI Taxonomy" id="1365251"/>
    <lineage>
        <taxon>Bacteria</taxon>
        <taxon>Pseudomonadati</taxon>
        <taxon>Pseudomonadota</taxon>
        <taxon>Gammaproteobacteria</taxon>
        <taxon>Alteromonadales</taxon>
        <taxon>Pseudoalteromonadaceae</taxon>
        <taxon>Pseudoalteromonas</taxon>
    </lineage>
</organism>
<keyword evidence="3 10" id="KW-0813">Transport</keyword>
<dbReference type="InterPro" id="IPR010105">
    <property type="entry name" value="TonB_sidphr_rcpt"/>
</dbReference>
<keyword evidence="12" id="KW-0732">Signal</keyword>
<evidence type="ECO:0000259" key="14">
    <source>
        <dbReference type="Pfam" id="PF07715"/>
    </source>
</evidence>
<proteinExistence type="inferred from homology"/>
<dbReference type="OrthoDB" id="127311at2"/>
<dbReference type="PANTHER" id="PTHR32552:SF90">
    <property type="entry name" value="METAL-PSEUDOPALINE RECEPTOR CNTO"/>
    <property type="match status" value="1"/>
</dbReference>
<dbReference type="RefSeq" id="WP_063363565.1">
    <property type="nucleotide sequence ID" value="NZ_AUXZ01000117.1"/>
</dbReference>
<evidence type="ECO:0000256" key="6">
    <source>
        <dbReference type="ARBA" id="ARBA00023077"/>
    </source>
</evidence>
<dbReference type="PANTHER" id="PTHR32552">
    <property type="entry name" value="FERRICHROME IRON RECEPTOR-RELATED"/>
    <property type="match status" value="1"/>
</dbReference>
<keyword evidence="8" id="KW-0675">Receptor</keyword>
<sequence length="706" mass="78800">MKPLNYACRLSVLTLSLAAIFSAQAQNSIETIEVKGERQAYRGEFSHLETPEAIFEFDAQLIENTGLTDLTDVLDMSASVSRQNSLGGLWDSYAIRGFFGDENVPSGYLVNGFNAGRGFSGPRDVSGIERIEVLKGPKAALYGRGEPGGSINLVTKKATFDDASSVQLTAGNRAHRRFEADVNTVISDDVAGRFIGFYQEEDSFRDTIETQKHGLMTSLVFKQSDRSQIFYDLEYAEHEIPFDRGIIAVGGNFDFMPIERFLGEPSDGPTTTSVLGHQLQWNYDLNDTWELSSAAAYRQTELDSFSSDIELLPSHQKFYFDGQTLSRQHRERHYDTDQYVVRFEVAGEVQTGSIKHNIIAGVDYDRLEYDRAYLVARGAAVSPTASDQDLYAINVHNPVYGQVTPGKRLPAVVRQQNQWSTGLYFQNQIELSDALQVRIGGRFDSMKQTLEDKVKQRDTDQSKTRFSPQLGVVYQVADNWSVYSSYGEGYRMNFGADIKGNAFDLNETESLEFGTKFSLFNNNLNITAAYFDSEQKNIVVVDAVNGGQSAIGKASSAGYELDIAGQLPADIEVKFSYTYLDAQVEEDYIDTGIFAPIKQGDDLLNIPEHSASLQVSQEYVVSGNALTVGGGLQYVDERLGQRGEDFYLPSFVTANLFANYDINAQWSVKAQVHNAFDRKHFTNSYTQFWVQPGEPRKVLLSASYQF</sequence>
<dbReference type="NCBIfam" id="TIGR01783">
    <property type="entry name" value="TonB-siderophor"/>
    <property type="match status" value="1"/>
</dbReference>
<dbReference type="InterPro" id="IPR012910">
    <property type="entry name" value="Plug_dom"/>
</dbReference>
<keyword evidence="9 10" id="KW-0998">Cell outer membrane</keyword>
<name>A0A167BFF6_9GAMM</name>
<evidence type="ECO:0008006" key="17">
    <source>
        <dbReference type="Google" id="ProtNLM"/>
    </source>
</evidence>
<evidence type="ECO:0000256" key="3">
    <source>
        <dbReference type="ARBA" id="ARBA00022448"/>
    </source>
</evidence>
<evidence type="ECO:0000256" key="2">
    <source>
        <dbReference type="ARBA" id="ARBA00009810"/>
    </source>
</evidence>
<dbReference type="InterPro" id="IPR037066">
    <property type="entry name" value="Plug_dom_sf"/>
</dbReference>
<gene>
    <name evidence="15" type="ORF">N476_24445</name>
</gene>
<dbReference type="SUPFAM" id="SSF56935">
    <property type="entry name" value="Porins"/>
    <property type="match status" value="1"/>
</dbReference>
<feature type="domain" description="TonB-dependent receptor-like beta-barrel" evidence="13">
    <location>
        <begin position="223"/>
        <end position="674"/>
    </location>
</feature>
<accession>A0A167BFF6</accession>
<evidence type="ECO:0000256" key="10">
    <source>
        <dbReference type="PROSITE-ProRule" id="PRU01360"/>
    </source>
</evidence>
<dbReference type="AlphaFoldDB" id="A0A167BFF6"/>
<dbReference type="GO" id="GO:0038023">
    <property type="term" value="F:signaling receptor activity"/>
    <property type="evidence" value="ECO:0007669"/>
    <property type="project" value="InterPro"/>
</dbReference>
<dbReference type="InterPro" id="IPR000531">
    <property type="entry name" value="Beta-barrel_TonB"/>
</dbReference>
<dbReference type="Gene3D" id="2.40.170.20">
    <property type="entry name" value="TonB-dependent receptor, beta-barrel domain"/>
    <property type="match status" value="1"/>
</dbReference>
<dbReference type="InterPro" id="IPR039426">
    <property type="entry name" value="TonB-dep_rcpt-like"/>
</dbReference>
<keyword evidence="6 11" id="KW-0798">TonB box</keyword>
<evidence type="ECO:0000256" key="1">
    <source>
        <dbReference type="ARBA" id="ARBA00004571"/>
    </source>
</evidence>
<evidence type="ECO:0000313" key="15">
    <source>
        <dbReference type="EMBL" id="KZN46480.1"/>
    </source>
</evidence>
<dbReference type="GO" id="GO:0015891">
    <property type="term" value="P:siderophore transport"/>
    <property type="evidence" value="ECO:0007669"/>
    <property type="project" value="InterPro"/>
</dbReference>
<feature type="chain" id="PRO_5007884202" description="TonB-denpendent receptor" evidence="12">
    <location>
        <begin position="26"/>
        <end position="706"/>
    </location>
</feature>
<dbReference type="Gene3D" id="2.170.130.10">
    <property type="entry name" value="TonB-dependent receptor, plug domain"/>
    <property type="match status" value="1"/>
</dbReference>
<dbReference type="GO" id="GO:0009279">
    <property type="term" value="C:cell outer membrane"/>
    <property type="evidence" value="ECO:0007669"/>
    <property type="project" value="UniProtKB-SubCell"/>
</dbReference>
<protein>
    <recommendedName>
        <fullName evidence="17">TonB-denpendent receptor</fullName>
    </recommendedName>
</protein>
<evidence type="ECO:0000256" key="7">
    <source>
        <dbReference type="ARBA" id="ARBA00023136"/>
    </source>
</evidence>
<dbReference type="CDD" id="cd01347">
    <property type="entry name" value="ligand_gated_channel"/>
    <property type="match status" value="1"/>
</dbReference>
<keyword evidence="7 10" id="KW-0472">Membrane</keyword>
<dbReference type="Pfam" id="PF00593">
    <property type="entry name" value="TonB_dep_Rec_b-barrel"/>
    <property type="match status" value="1"/>
</dbReference>
<feature type="domain" description="TonB-dependent receptor plug" evidence="14">
    <location>
        <begin position="48"/>
        <end position="149"/>
    </location>
</feature>
<dbReference type="Pfam" id="PF07715">
    <property type="entry name" value="Plug"/>
    <property type="match status" value="1"/>
</dbReference>
<dbReference type="PATRIC" id="fig|1365251.3.peg.4372"/>
<evidence type="ECO:0000256" key="8">
    <source>
        <dbReference type="ARBA" id="ARBA00023170"/>
    </source>
</evidence>
<reference evidence="15 16" key="1">
    <citation type="submission" date="2013-07" db="EMBL/GenBank/DDBJ databases">
        <title>Comparative Genomic and Metabolomic Analysis of Twelve Strains of Pseudoalteromonas luteoviolacea.</title>
        <authorList>
            <person name="Vynne N.G."/>
            <person name="Mansson M."/>
            <person name="Gram L."/>
        </authorList>
    </citation>
    <scope>NUCLEOTIDE SEQUENCE [LARGE SCALE GENOMIC DNA]</scope>
    <source>
        <strain evidence="15 16">H33</strain>
    </source>
</reference>
<keyword evidence="4 10" id="KW-1134">Transmembrane beta strand</keyword>
<comment type="subcellular location">
    <subcellularLocation>
        <location evidence="1 10">Cell outer membrane</location>
        <topology evidence="1 10">Multi-pass membrane protein</topology>
    </subcellularLocation>
</comment>
<evidence type="ECO:0000256" key="11">
    <source>
        <dbReference type="RuleBase" id="RU003357"/>
    </source>
</evidence>
<comment type="similarity">
    <text evidence="2 10 11">Belongs to the TonB-dependent receptor family.</text>
</comment>
<evidence type="ECO:0000256" key="9">
    <source>
        <dbReference type="ARBA" id="ARBA00023237"/>
    </source>
</evidence>
<evidence type="ECO:0000313" key="16">
    <source>
        <dbReference type="Proteomes" id="UP000076503"/>
    </source>
</evidence>
<evidence type="ECO:0000256" key="5">
    <source>
        <dbReference type="ARBA" id="ARBA00022692"/>
    </source>
</evidence>
<dbReference type="GO" id="GO:0015344">
    <property type="term" value="F:siderophore uptake transmembrane transporter activity"/>
    <property type="evidence" value="ECO:0007669"/>
    <property type="project" value="TreeGrafter"/>
</dbReference>
<dbReference type="PROSITE" id="PS52016">
    <property type="entry name" value="TONB_DEPENDENT_REC_3"/>
    <property type="match status" value="1"/>
</dbReference>
<evidence type="ECO:0000259" key="13">
    <source>
        <dbReference type="Pfam" id="PF00593"/>
    </source>
</evidence>
<evidence type="ECO:0000256" key="12">
    <source>
        <dbReference type="SAM" id="SignalP"/>
    </source>
</evidence>
<dbReference type="InterPro" id="IPR036942">
    <property type="entry name" value="Beta-barrel_TonB_sf"/>
</dbReference>